<keyword evidence="1" id="KW-0560">Oxidoreductase</keyword>
<comment type="similarity">
    <text evidence="2">Belongs to the NAD(P)-dependent epimerase/dehydratase family. Dihydroflavonol-4-reductase subfamily.</text>
</comment>
<dbReference type="STRING" id="576137.A0A1L7WM54"/>
<dbReference type="SUPFAM" id="SSF51735">
    <property type="entry name" value="NAD(P)-binding Rossmann-fold domains"/>
    <property type="match status" value="1"/>
</dbReference>
<gene>
    <name evidence="3" type="ORF">PAC_03729</name>
</gene>
<evidence type="ECO:0000256" key="1">
    <source>
        <dbReference type="ARBA" id="ARBA00023002"/>
    </source>
</evidence>
<accession>A0A1L7WM54</accession>
<sequence length="287" mass="31814">MSLNPIVLVSGVNGFIGQIIKKALTEEHGDGRVEIVAVPHISNDGAFDKAVKGENHETLASIMTFDKDPSKVIPATVAATTSILNSCLKEPSVKSFVYTSSSSATSRPKPNVKWHIDGSTWNDEDVKDAWKPESEDEKKPSFTVNVVLPSTNFGPVISSDEISSTGNFLKMVYEGMILPLQGVLPQYSVDVRDTGRLHVAAVKFPDVENRWIFARSEPYNWNKVLKVFREIRPEHKFPGDIPDLGEDVSTVNNAADEKLLVRMGWKSWTSFKELMDESLKSYGVLMS</sequence>
<dbReference type="PANTHER" id="PTHR10366:SF562">
    <property type="entry name" value="ALDEHYDE REDUCTASE II (AFU_ORTHOLOGUE AFUA_1G11360)"/>
    <property type="match status" value="1"/>
</dbReference>
<reference evidence="3 4" key="1">
    <citation type="submission" date="2016-03" db="EMBL/GenBank/DDBJ databases">
        <authorList>
            <person name="Ploux O."/>
        </authorList>
    </citation>
    <scope>NUCLEOTIDE SEQUENCE [LARGE SCALE GENOMIC DNA]</scope>
    <source>
        <strain evidence="3 4">UAMH 11012</strain>
    </source>
</reference>
<organism evidence="3 4">
    <name type="scientific">Phialocephala subalpina</name>
    <dbReference type="NCBI Taxonomy" id="576137"/>
    <lineage>
        <taxon>Eukaryota</taxon>
        <taxon>Fungi</taxon>
        <taxon>Dikarya</taxon>
        <taxon>Ascomycota</taxon>
        <taxon>Pezizomycotina</taxon>
        <taxon>Leotiomycetes</taxon>
        <taxon>Helotiales</taxon>
        <taxon>Mollisiaceae</taxon>
        <taxon>Phialocephala</taxon>
        <taxon>Phialocephala fortinii species complex</taxon>
    </lineage>
</organism>
<evidence type="ECO:0000256" key="2">
    <source>
        <dbReference type="ARBA" id="ARBA00023445"/>
    </source>
</evidence>
<dbReference type="AlphaFoldDB" id="A0A1L7WM54"/>
<dbReference type="EMBL" id="FJOG01000004">
    <property type="protein sequence ID" value="CZR53847.1"/>
    <property type="molecule type" value="Genomic_DNA"/>
</dbReference>
<protein>
    <submittedName>
        <fullName evidence="3">Related to dihydroflavonol-4-reductase</fullName>
    </submittedName>
</protein>
<dbReference type="PANTHER" id="PTHR10366">
    <property type="entry name" value="NAD DEPENDENT EPIMERASE/DEHYDRATASE"/>
    <property type="match status" value="1"/>
</dbReference>
<dbReference type="InterPro" id="IPR050425">
    <property type="entry name" value="NAD(P)_dehydrat-like"/>
</dbReference>
<keyword evidence="4" id="KW-1185">Reference proteome</keyword>
<name>A0A1L7WM54_9HELO</name>
<dbReference type="Proteomes" id="UP000184330">
    <property type="component" value="Unassembled WGS sequence"/>
</dbReference>
<evidence type="ECO:0000313" key="3">
    <source>
        <dbReference type="EMBL" id="CZR53847.1"/>
    </source>
</evidence>
<evidence type="ECO:0000313" key="4">
    <source>
        <dbReference type="Proteomes" id="UP000184330"/>
    </source>
</evidence>
<dbReference type="GO" id="GO:0016616">
    <property type="term" value="F:oxidoreductase activity, acting on the CH-OH group of donors, NAD or NADP as acceptor"/>
    <property type="evidence" value="ECO:0007669"/>
    <property type="project" value="TreeGrafter"/>
</dbReference>
<dbReference type="Gene3D" id="3.40.50.720">
    <property type="entry name" value="NAD(P)-binding Rossmann-like Domain"/>
    <property type="match status" value="1"/>
</dbReference>
<proteinExistence type="inferred from homology"/>
<dbReference type="InterPro" id="IPR036291">
    <property type="entry name" value="NAD(P)-bd_dom_sf"/>
</dbReference>
<dbReference type="OrthoDB" id="2735536at2759"/>